<keyword evidence="3" id="KW-1185">Reference proteome</keyword>
<feature type="region of interest" description="Disordered" evidence="1">
    <location>
        <begin position="137"/>
        <end position="165"/>
    </location>
</feature>
<gene>
    <name evidence="2" type="ORF">B0T11DRAFT_59746</name>
</gene>
<name>A0A8K0TNZ4_9PEZI</name>
<dbReference type="Proteomes" id="UP000813385">
    <property type="component" value="Unassembled WGS sequence"/>
</dbReference>
<evidence type="ECO:0000256" key="1">
    <source>
        <dbReference type="SAM" id="MobiDB-lite"/>
    </source>
</evidence>
<feature type="compositionally biased region" description="Low complexity" evidence="1">
    <location>
        <begin position="151"/>
        <end position="165"/>
    </location>
</feature>
<proteinExistence type="predicted"/>
<accession>A0A8K0TNZ4</accession>
<feature type="compositionally biased region" description="Basic and acidic residues" evidence="1">
    <location>
        <begin position="282"/>
        <end position="297"/>
    </location>
</feature>
<comment type="caution">
    <text evidence="2">The sequence shown here is derived from an EMBL/GenBank/DDBJ whole genome shotgun (WGS) entry which is preliminary data.</text>
</comment>
<feature type="region of interest" description="Disordered" evidence="1">
    <location>
        <begin position="276"/>
        <end position="303"/>
    </location>
</feature>
<feature type="region of interest" description="Disordered" evidence="1">
    <location>
        <begin position="316"/>
        <end position="363"/>
    </location>
</feature>
<dbReference type="EMBL" id="JAGPXD010000002">
    <property type="protein sequence ID" value="KAH7368027.1"/>
    <property type="molecule type" value="Genomic_DNA"/>
</dbReference>
<protein>
    <submittedName>
        <fullName evidence="2">Uncharacterized protein</fullName>
    </submittedName>
</protein>
<feature type="region of interest" description="Disordered" evidence="1">
    <location>
        <begin position="176"/>
        <end position="195"/>
    </location>
</feature>
<feature type="region of interest" description="Disordered" evidence="1">
    <location>
        <begin position="201"/>
        <end position="230"/>
    </location>
</feature>
<evidence type="ECO:0000313" key="2">
    <source>
        <dbReference type="EMBL" id="KAH7368027.1"/>
    </source>
</evidence>
<sequence>MSCGEGEGRPGRAPRTHQEANSPPYLRPIWSSTGRVGPVPSRLQASRGPGVVVFLRPVPACLRELAKQQVPQVQTHSSQLTGRPPPPRRCSFPNHPKLIREGCVRRSAPVPARTESSKLFGQCRLPSAINVLDTRRPPVLSPRLHPPFSPLSPSLSPAQPTASTSRALLRALPDHAHAARRAPADRPREPLGRTGCLRFRPARSRQSDTRCTSLARTVSPPRGRSTTSPDESPPLIHFLYLYVLSSREEGTFRMILAVGSGTLLIQTVIRHIGSPPFLGDGAADKKKKDTANRDHLGSNRRIAPGSELTQFGLYTRAHTQGCTGPSDETAASHMPASGTAASPRLGTSRTQLGHGISRSEDDR</sequence>
<feature type="compositionally biased region" description="Basic and acidic residues" evidence="1">
    <location>
        <begin position="176"/>
        <end position="191"/>
    </location>
</feature>
<feature type="compositionally biased region" description="Polar residues" evidence="1">
    <location>
        <begin position="69"/>
        <end position="81"/>
    </location>
</feature>
<feature type="region of interest" description="Disordered" evidence="1">
    <location>
        <begin position="1"/>
        <end position="44"/>
    </location>
</feature>
<feature type="compositionally biased region" description="Basic and acidic residues" evidence="1">
    <location>
        <begin position="1"/>
        <end position="10"/>
    </location>
</feature>
<dbReference type="AlphaFoldDB" id="A0A8K0TNZ4"/>
<feature type="region of interest" description="Disordered" evidence="1">
    <location>
        <begin position="68"/>
        <end position="89"/>
    </location>
</feature>
<organism evidence="2 3">
    <name type="scientific">Plectosphaerella cucumerina</name>
    <dbReference type="NCBI Taxonomy" id="40658"/>
    <lineage>
        <taxon>Eukaryota</taxon>
        <taxon>Fungi</taxon>
        <taxon>Dikarya</taxon>
        <taxon>Ascomycota</taxon>
        <taxon>Pezizomycotina</taxon>
        <taxon>Sordariomycetes</taxon>
        <taxon>Hypocreomycetidae</taxon>
        <taxon>Glomerellales</taxon>
        <taxon>Plectosphaerellaceae</taxon>
        <taxon>Plectosphaerella</taxon>
    </lineage>
</organism>
<evidence type="ECO:0000313" key="3">
    <source>
        <dbReference type="Proteomes" id="UP000813385"/>
    </source>
</evidence>
<reference evidence="2" key="1">
    <citation type="journal article" date="2021" name="Nat. Commun.">
        <title>Genetic determinants of endophytism in the Arabidopsis root mycobiome.</title>
        <authorList>
            <person name="Mesny F."/>
            <person name="Miyauchi S."/>
            <person name="Thiergart T."/>
            <person name="Pickel B."/>
            <person name="Atanasova L."/>
            <person name="Karlsson M."/>
            <person name="Huettel B."/>
            <person name="Barry K.W."/>
            <person name="Haridas S."/>
            <person name="Chen C."/>
            <person name="Bauer D."/>
            <person name="Andreopoulos W."/>
            <person name="Pangilinan J."/>
            <person name="LaButti K."/>
            <person name="Riley R."/>
            <person name="Lipzen A."/>
            <person name="Clum A."/>
            <person name="Drula E."/>
            <person name="Henrissat B."/>
            <person name="Kohler A."/>
            <person name="Grigoriev I.V."/>
            <person name="Martin F.M."/>
            <person name="Hacquard S."/>
        </authorList>
    </citation>
    <scope>NUCLEOTIDE SEQUENCE</scope>
    <source>
        <strain evidence="2">MPI-CAGE-AT-0016</strain>
    </source>
</reference>